<sequence length="137" mass="14322">MSLFARAKRNIPPVKQVKLKLVHIDFWSAVKTGLLVTTATGIATIVAFFLIWLLVSQTGLFGSLSTLVNSVIGGGAGASQQGVDVAQTLSLPRVMSFAFTVSLFNLVLGTALVGISALIFNVIGRLTGGISIGFTNN</sequence>
<dbReference type="EMBL" id="CP007490">
    <property type="protein sequence ID" value="AIC46842.1"/>
    <property type="molecule type" value="Genomic_DNA"/>
</dbReference>
<dbReference type="HOGENOM" id="CLU_046697_4_1_11"/>
<feature type="domain" description="DUF3566" evidence="2">
    <location>
        <begin position="15"/>
        <end position="135"/>
    </location>
</feature>
<proteinExistence type="predicted"/>
<evidence type="ECO:0000313" key="4">
    <source>
        <dbReference type="Proteomes" id="UP000067708"/>
    </source>
</evidence>
<keyword evidence="4" id="KW-1185">Reference proteome</keyword>
<evidence type="ECO:0000256" key="1">
    <source>
        <dbReference type="SAM" id="Phobius"/>
    </source>
</evidence>
<dbReference type="InterPro" id="IPR021949">
    <property type="entry name" value="DUF3566_TM"/>
</dbReference>
<dbReference type="STRING" id="529884.Rhola_00000090"/>
<dbReference type="KEGG" id="rla:Rhola_00000090"/>
<evidence type="ECO:0000313" key="3">
    <source>
        <dbReference type="EMBL" id="AIC46842.1"/>
    </source>
</evidence>
<reference evidence="3 4" key="1">
    <citation type="journal article" date="2014" name="Int. J. Syst. Evol. Microbiol.">
        <title>Rhodoluna lacicola gen. nov., sp. nov., a planktonic freshwater bacterium with stream-lined genome.</title>
        <authorList>
            <person name="Hahn M."/>
            <person name="Schmidt J."/>
            <person name="Taipale S.J."/>
            <person name="Doolittle W.F."/>
            <person name="Koll U."/>
        </authorList>
    </citation>
    <scope>NUCLEOTIDE SEQUENCE [LARGE SCALE GENOMIC DNA]</scope>
    <source>
        <strain evidence="3 4">MWH-Ta8</strain>
    </source>
</reference>
<keyword evidence="1" id="KW-1133">Transmembrane helix</keyword>
<gene>
    <name evidence="3" type="ORF">Rhola_00000090</name>
</gene>
<name>A0A060JE46_9MICO</name>
<feature type="transmembrane region" description="Helical" evidence="1">
    <location>
        <begin position="34"/>
        <end position="55"/>
    </location>
</feature>
<accession>A0A060JE46</accession>
<dbReference type="OrthoDB" id="3240216at2"/>
<dbReference type="Pfam" id="PF12089">
    <property type="entry name" value="DUF3566"/>
    <property type="match status" value="1"/>
</dbReference>
<protein>
    <recommendedName>
        <fullName evidence="2">DUF3566 domain-containing protein</fullName>
    </recommendedName>
</protein>
<dbReference type="RefSeq" id="WP_051636114.1">
    <property type="nucleotide sequence ID" value="NZ_AP026911.1"/>
</dbReference>
<dbReference type="AlphaFoldDB" id="A0A060JE46"/>
<dbReference type="eggNOG" id="COG3266">
    <property type="taxonomic scope" value="Bacteria"/>
</dbReference>
<keyword evidence="1" id="KW-0812">Transmembrane</keyword>
<evidence type="ECO:0000259" key="2">
    <source>
        <dbReference type="Pfam" id="PF12089"/>
    </source>
</evidence>
<keyword evidence="1" id="KW-0472">Membrane</keyword>
<dbReference type="Proteomes" id="UP000067708">
    <property type="component" value="Chromosome"/>
</dbReference>
<organism evidence="3 4">
    <name type="scientific">Rhodoluna lacicola</name>
    <dbReference type="NCBI Taxonomy" id="529884"/>
    <lineage>
        <taxon>Bacteria</taxon>
        <taxon>Bacillati</taxon>
        <taxon>Actinomycetota</taxon>
        <taxon>Actinomycetes</taxon>
        <taxon>Micrococcales</taxon>
        <taxon>Microbacteriaceae</taxon>
        <taxon>Luna cluster</taxon>
        <taxon>Luna-1 subcluster</taxon>
        <taxon>Rhodoluna</taxon>
    </lineage>
</organism>
<feature type="transmembrane region" description="Helical" evidence="1">
    <location>
        <begin position="97"/>
        <end position="123"/>
    </location>
</feature>